<sequence>MYGDGLALQRDALALQRYALTMYGDALALQQYALTMYGDALALQQDALWTERPNAPKIFGGAVLSPNIHPTTDTNSPKS</sequence>
<name>A0A8J7LE01_9NOST</name>
<accession>A0A8J7LE01</accession>
<dbReference type="AlphaFoldDB" id="A0A8J7LE01"/>
<keyword evidence="2" id="KW-1185">Reference proteome</keyword>
<evidence type="ECO:0000313" key="2">
    <source>
        <dbReference type="Proteomes" id="UP000662314"/>
    </source>
</evidence>
<gene>
    <name evidence="1" type="ORF">I8752_05590</name>
</gene>
<evidence type="ECO:0000313" key="1">
    <source>
        <dbReference type="EMBL" id="MBH8572518.1"/>
    </source>
</evidence>
<reference evidence="1 2" key="1">
    <citation type="journal article" date="2021" name="Int. J. Syst. Evol. Microbiol.">
        <title>Amazonocrinis nigriterrae gen. nov., sp. nov., Atlanticothrix silvestris gen. nov., sp. nov. and Dendronalium phyllosphericum gen. nov., sp. nov., nostocacean cyanobacteria from Brazilian environments.</title>
        <authorList>
            <person name="Alvarenga D.O."/>
            <person name="Andreote A.P.D."/>
            <person name="Branco L.H.Z."/>
            <person name="Delbaje E."/>
            <person name="Cruz R.B."/>
            <person name="Varani A.M."/>
            <person name="Fiore M.F."/>
        </authorList>
    </citation>
    <scope>NUCLEOTIDE SEQUENCE [LARGE SCALE GENOMIC DNA]</scope>
    <source>
        <strain evidence="1 2">CENA369</strain>
    </source>
</reference>
<protein>
    <submittedName>
        <fullName evidence="1">Uncharacterized protein</fullName>
    </submittedName>
</protein>
<proteinExistence type="predicted"/>
<dbReference type="EMBL" id="JAECZA010000013">
    <property type="protein sequence ID" value="MBH8572518.1"/>
    <property type="molecule type" value="Genomic_DNA"/>
</dbReference>
<dbReference type="Proteomes" id="UP000662314">
    <property type="component" value="Unassembled WGS sequence"/>
</dbReference>
<comment type="caution">
    <text evidence="1">The sequence shown here is derived from an EMBL/GenBank/DDBJ whole genome shotgun (WGS) entry which is preliminary data.</text>
</comment>
<organism evidence="1 2">
    <name type="scientific">Dendronalium phyllosphericum CENA369</name>
    <dbReference type="NCBI Taxonomy" id="1725256"/>
    <lineage>
        <taxon>Bacteria</taxon>
        <taxon>Bacillati</taxon>
        <taxon>Cyanobacteriota</taxon>
        <taxon>Cyanophyceae</taxon>
        <taxon>Nostocales</taxon>
        <taxon>Nostocaceae</taxon>
        <taxon>Dendronalium</taxon>
        <taxon>Dendronalium phyllosphericum</taxon>
    </lineage>
</organism>